<evidence type="ECO:0000256" key="2">
    <source>
        <dbReference type="ARBA" id="ARBA00012169"/>
    </source>
</evidence>
<dbReference type="PANTHER" id="PTHR10048">
    <property type="entry name" value="PHOSPHATIDYLINOSITOL KINASE"/>
    <property type="match status" value="1"/>
</dbReference>
<feature type="region of interest" description="Disordered" evidence="5">
    <location>
        <begin position="309"/>
        <end position="346"/>
    </location>
</feature>
<dbReference type="SUPFAM" id="SSF56112">
    <property type="entry name" value="Protein kinase-like (PK-like)"/>
    <property type="match status" value="1"/>
</dbReference>
<dbReference type="InterPro" id="IPR049160">
    <property type="entry name" value="PI4KB-PIK1_PIK"/>
</dbReference>
<feature type="compositionally biased region" description="Polar residues" evidence="5">
    <location>
        <begin position="364"/>
        <end position="377"/>
    </location>
</feature>
<feature type="region of interest" description="Disordered" evidence="5">
    <location>
        <begin position="358"/>
        <end position="392"/>
    </location>
</feature>
<keyword evidence="3" id="KW-0808">Transferase</keyword>
<evidence type="ECO:0000256" key="5">
    <source>
        <dbReference type="SAM" id="MobiDB-lite"/>
    </source>
</evidence>
<dbReference type="PANTHER" id="PTHR10048:SF22">
    <property type="entry name" value="PHOSPHATIDYLINOSITOL 4-KINASE BETA"/>
    <property type="match status" value="1"/>
</dbReference>
<dbReference type="Pfam" id="PF21245">
    <property type="entry name" value="PI4KB-PIK1_PIK"/>
    <property type="match status" value="1"/>
</dbReference>
<comment type="caution">
    <text evidence="8">The sequence shown here is derived from an EMBL/GenBank/DDBJ whole genome shotgun (WGS) entry which is preliminary data.</text>
</comment>
<dbReference type="AlphaFoldDB" id="A0AAE0G6H2"/>
<name>A0AAE0G6H2_9CHLO</name>
<dbReference type="SMART" id="SM00146">
    <property type="entry name" value="PI3Kc"/>
    <property type="match status" value="1"/>
</dbReference>
<dbReference type="CDD" id="cd05168">
    <property type="entry name" value="PI4Kc_III_beta"/>
    <property type="match status" value="1"/>
</dbReference>
<feature type="region of interest" description="Disordered" evidence="5">
    <location>
        <begin position="193"/>
        <end position="214"/>
    </location>
</feature>
<evidence type="ECO:0000313" key="8">
    <source>
        <dbReference type="EMBL" id="KAK3272190.1"/>
    </source>
</evidence>
<dbReference type="EMBL" id="LGRX02009107">
    <property type="protein sequence ID" value="KAK3272190.1"/>
    <property type="molecule type" value="Genomic_DNA"/>
</dbReference>
<feature type="region of interest" description="Disordered" evidence="5">
    <location>
        <begin position="156"/>
        <end position="179"/>
    </location>
</feature>
<dbReference type="GO" id="GO:0048015">
    <property type="term" value="P:phosphatidylinositol-mediated signaling"/>
    <property type="evidence" value="ECO:0007669"/>
    <property type="project" value="TreeGrafter"/>
</dbReference>
<feature type="compositionally biased region" description="Polar residues" evidence="5">
    <location>
        <begin position="193"/>
        <end position="202"/>
    </location>
</feature>
<dbReference type="GO" id="GO:0005737">
    <property type="term" value="C:cytoplasm"/>
    <property type="evidence" value="ECO:0007669"/>
    <property type="project" value="TreeGrafter"/>
</dbReference>
<dbReference type="InterPro" id="IPR057754">
    <property type="entry name" value="PI4-kinase_beta/PIK1_cat"/>
</dbReference>
<dbReference type="Gene3D" id="1.10.1070.11">
    <property type="entry name" value="Phosphatidylinositol 3-/4-kinase, catalytic domain"/>
    <property type="match status" value="1"/>
</dbReference>
<feature type="compositionally biased region" description="Low complexity" evidence="5">
    <location>
        <begin position="156"/>
        <end position="166"/>
    </location>
</feature>
<dbReference type="Proteomes" id="UP001190700">
    <property type="component" value="Unassembled WGS sequence"/>
</dbReference>
<feature type="domain" description="PI3K/PI4K catalytic" evidence="6">
    <location>
        <begin position="510"/>
        <end position="791"/>
    </location>
</feature>
<dbReference type="GO" id="GO:0004430">
    <property type="term" value="F:1-phosphatidylinositol 4-kinase activity"/>
    <property type="evidence" value="ECO:0007669"/>
    <property type="project" value="UniProtKB-EC"/>
</dbReference>
<keyword evidence="9" id="KW-1185">Reference proteome</keyword>
<sequence>MDTFEEHDETYGDLTPRLAESQANSEKGKTDLLLRFFDSEFFNEWIAVQYLHTSKSPGVQDYICNRIYTLPENGIEKYLSQLCTMVVHRPGTALERCITDLCSRSLRLSIKVHWYLQAAFEDRPDRTDLTVLRETCEKAAVQGRWEAPFRRCVSEPSLSRSSSDRSTINGTGDAGCSSAKTSVVRAGQGISPLSLSSTIQPENDQEEDLSSPRLRQNTFRSTIQLIDKLCDVSASLVGLYPMEGRQRSLRQKLNEINMELAAMPAHSGVLFPMGDATARVVRVPGEEAALLNSRDKCPFMMVVEVIEEEEGTEETAANNAQASSSRNVREPNQASAAEETSLESFGSLAQWTKTAEDFAHGDSAPTNPTPSDSSSLVTPPPEMDTMVFSPSSPPDSIARAIDEAMAGLRERKLVRCRLSVMNDVTIDTADGEVAVHVDIWPVGMKQPQRVPSQVGLQQMMEAQGLTPEQLEFPAEHSTAAATKRLPPQRSLSLEEAQKLAHERKKAVFGESWAEKCRRIRERSPFGAHPRWKLHSAIVKAGDDCRQELLALQLLYTFQSIYAEAGLPLWVRPFQVLVVSSRSAIIETVPNALSIHAVKARSPPGTSLRDHFCAMYIEGSAEYRAAQRKFVESLAAYSIIQYLLQVKDRHNGNILLDNEGHLIHIDFGFMLHNSPGMINFETAPFKLTRELLEVMESDAEGTGSELFDYFKVLCIQGFLATRKHADRIVCLVEMMQHSACPCFGANKKGQKNSKAAKQVVQSLRKRFAPGRPEEACVELVLGLISDSLDAWRTRQYDYYQRVLNGIL</sequence>
<reference evidence="8 9" key="1">
    <citation type="journal article" date="2015" name="Genome Biol. Evol.">
        <title>Comparative Genomics of a Bacterivorous Green Alga Reveals Evolutionary Causalities and Consequences of Phago-Mixotrophic Mode of Nutrition.</title>
        <authorList>
            <person name="Burns J.A."/>
            <person name="Paasch A."/>
            <person name="Narechania A."/>
            <person name="Kim E."/>
        </authorList>
    </citation>
    <scope>NUCLEOTIDE SEQUENCE [LARGE SCALE GENOMIC DNA]</scope>
    <source>
        <strain evidence="8 9">PLY_AMNH</strain>
    </source>
</reference>
<dbReference type="InterPro" id="IPR016024">
    <property type="entry name" value="ARM-type_fold"/>
</dbReference>
<dbReference type="InterPro" id="IPR001263">
    <property type="entry name" value="PI3K_accessory_dom"/>
</dbReference>
<dbReference type="InterPro" id="IPR000403">
    <property type="entry name" value="PI3/4_kinase_cat_dom"/>
</dbReference>
<dbReference type="InterPro" id="IPR015433">
    <property type="entry name" value="PI3/4_kinase"/>
</dbReference>
<evidence type="ECO:0000256" key="3">
    <source>
        <dbReference type="ARBA" id="ARBA00022679"/>
    </source>
</evidence>
<dbReference type="PROSITE" id="PS00915">
    <property type="entry name" value="PI3_4_KINASE_1"/>
    <property type="match status" value="1"/>
</dbReference>
<proteinExistence type="predicted"/>
<dbReference type="GO" id="GO:0016020">
    <property type="term" value="C:membrane"/>
    <property type="evidence" value="ECO:0007669"/>
    <property type="project" value="TreeGrafter"/>
</dbReference>
<gene>
    <name evidence="8" type="ORF">CYMTET_19499</name>
</gene>
<dbReference type="Gene3D" id="3.30.1010.10">
    <property type="entry name" value="Phosphatidylinositol 3-kinase Catalytic Subunit, Chain A, domain 4"/>
    <property type="match status" value="1"/>
</dbReference>
<evidence type="ECO:0000256" key="4">
    <source>
        <dbReference type="ARBA" id="ARBA00022777"/>
    </source>
</evidence>
<evidence type="ECO:0000259" key="7">
    <source>
        <dbReference type="PROSITE" id="PS51545"/>
    </source>
</evidence>
<dbReference type="InterPro" id="IPR011009">
    <property type="entry name" value="Kinase-like_dom_sf"/>
</dbReference>
<evidence type="ECO:0000259" key="6">
    <source>
        <dbReference type="PROSITE" id="PS50290"/>
    </source>
</evidence>
<dbReference type="EC" id="2.7.1.67" evidence="2"/>
<evidence type="ECO:0000313" key="9">
    <source>
        <dbReference type="Proteomes" id="UP001190700"/>
    </source>
</evidence>
<dbReference type="PROSITE" id="PS50290">
    <property type="entry name" value="PI3_4_KINASE_3"/>
    <property type="match status" value="1"/>
</dbReference>
<comment type="catalytic activity">
    <reaction evidence="1">
        <text>a 1,2-diacyl-sn-glycero-3-phospho-(1D-myo-inositol) + ATP = a 1,2-diacyl-sn-glycero-3-phospho-(1D-myo-inositol 4-phosphate) + ADP + H(+)</text>
        <dbReference type="Rhea" id="RHEA:19877"/>
        <dbReference type="ChEBI" id="CHEBI:15378"/>
        <dbReference type="ChEBI" id="CHEBI:30616"/>
        <dbReference type="ChEBI" id="CHEBI:57880"/>
        <dbReference type="ChEBI" id="CHEBI:58178"/>
        <dbReference type="ChEBI" id="CHEBI:456216"/>
        <dbReference type="EC" id="2.7.1.67"/>
    </reaction>
</comment>
<dbReference type="Pfam" id="PF00454">
    <property type="entry name" value="PI3_PI4_kinase"/>
    <property type="match status" value="1"/>
</dbReference>
<dbReference type="InterPro" id="IPR036940">
    <property type="entry name" value="PI3/4_kinase_cat_sf"/>
</dbReference>
<dbReference type="PROSITE" id="PS00916">
    <property type="entry name" value="PI3_4_KINASE_2"/>
    <property type="match status" value="1"/>
</dbReference>
<keyword evidence="4" id="KW-0418">Kinase</keyword>
<dbReference type="GO" id="GO:0046854">
    <property type="term" value="P:phosphatidylinositol phosphate biosynthetic process"/>
    <property type="evidence" value="ECO:0007669"/>
    <property type="project" value="InterPro"/>
</dbReference>
<protein>
    <recommendedName>
        <fullName evidence="2">1-phosphatidylinositol 4-kinase</fullName>
        <ecNumber evidence="2">2.7.1.67</ecNumber>
    </recommendedName>
</protein>
<feature type="domain" description="PIK helical" evidence="7">
    <location>
        <begin position="1"/>
        <end position="139"/>
    </location>
</feature>
<accession>A0AAE0G6H2</accession>
<evidence type="ECO:0000256" key="1">
    <source>
        <dbReference type="ARBA" id="ARBA00001686"/>
    </source>
</evidence>
<dbReference type="InterPro" id="IPR018936">
    <property type="entry name" value="PI3/4_kinase_CS"/>
</dbReference>
<feature type="compositionally biased region" description="Low complexity" evidence="5">
    <location>
        <begin position="314"/>
        <end position="326"/>
    </location>
</feature>
<dbReference type="PROSITE" id="PS51545">
    <property type="entry name" value="PIK_HELICAL"/>
    <property type="match status" value="1"/>
</dbReference>
<dbReference type="FunFam" id="1.10.1070.11:FF:000016">
    <property type="entry name" value="PIK1p Phosphatidylinositol 4-kinase"/>
    <property type="match status" value="1"/>
</dbReference>
<organism evidence="8 9">
    <name type="scientific">Cymbomonas tetramitiformis</name>
    <dbReference type="NCBI Taxonomy" id="36881"/>
    <lineage>
        <taxon>Eukaryota</taxon>
        <taxon>Viridiplantae</taxon>
        <taxon>Chlorophyta</taxon>
        <taxon>Pyramimonadophyceae</taxon>
        <taxon>Pyramimonadales</taxon>
        <taxon>Pyramimonadaceae</taxon>
        <taxon>Cymbomonas</taxon>
    </lineage>
</organism>
<dbReference type="SUPFAM" id="SSF48371">
    <property type="entry name" value="ARM repeat"/>
    <property type="match status" value="1"/>
</dbReference>